<proteinExistence type="predicted"/>
<comment type="caution">
    <text evidence="5">The sequence shown here is derived from an EMBL/GenBank/DDBJ whole genome shotgun (WGS) entry which is preliminary data.</text>
</comment>
<keyword evidence="1" id="KW-0805">Transcription regulation</keyword>
<dbReference type="RefSeq" id="WP_312857587.1">
    <property type="nucleotide sequence ID" value="NZ_JACHLZ010000001.1"/>
</dbReference>
<dbReference type="Proteomes" id="UP000588158">
    <property type="component" value="Unassembled WGS sequence"/>
</dbReference>
<keyword evidence="6" id="KW-1185">Reference proteome</keyword>
<evidence type="ECO:0000256" key="3">
    <source>
        <dbReference type="ARBA" id="ARBA00023163"/>
    </source>
</evidence>
<dbReference type="PANTHER" id="PTHR44688">
    <property type="entry name" value="DNA-BINDING TRANSCRIPTIONAL ACTIVATOR DEVR_DOSR"/>
    <property type="match status" value="1"/>
</dbReference>
<dbReference type="InterPro" id="IPR016032">
    <property type="entry name" value="Sig_transdc_resp-reg_C-effctor"/>
</dbReference>
<name>A0A841A9F8_9MICO</name>
<accession>A0A841A9F8</accession>
<sequence length="96" mass="10539">MADRPAALDPEVVRQMLGGATTRSVLDPLTPREREVLAPMAERWSNRAIARRLVVPSRTVEAHTRGIFTKLDLPESEDEHPRVRAILAYLGAAGAA</sequence>
<keyword evidence="2 5" id="KW-0238">DNA-binding</keyword>
<organism evidence="5 6">
    <name type="scientific">Brachybacterium aquaticum</name>
    <dbReference type="NCBI Taxonomy" id="1432564"/>
    <lineage>
        <taxon>Bacteria</taxon>
        <taxon>Bacillati</taxon>
        <taxon>Actinomycetota</taxon>
        <taxon>Actinomycetes</taxon>
        <taxon>Micrococcales</taxon>
        <taxon>Dermabacteraceae</taxon>
        <taxon>Brachybacterium</taxon>
    </lineage>
</organism>
<dbReference type="Pfam" id="PF00196">
    <property type="entry name" value="GerE"/>
    <property type="match status" value="1"/>
</dbReference>
<keyword evidence="3" id="KW-0804">Transcription</keyword>
<reference evidence="5 6" key="1">
    <citation type="submission" date="2020-08" db="EMBL/GenBank/DDBJ databases">
        <title>Sequencing the genomes of 1000 actinobacteria strains.</title>
        <authorList>
            <person name="Klenk H.-P."/>
        </authorList>
    </citation>
    <scope>NUCLEOTIDE SEQUENCE [LARGE SCALE GENOMIC DNA]</scope>
    <source>
        <strain evidence="5 6">DSM 28796</strain>
    </source>
</reference>
<evidence type="ECO:0000313" key="5">
    <source>
        <dbReference type="EMBL" id="MBB5831466.1"/>
    </source>
</evidence>
<evidence type="ECO:0000313" key="6">
    <source>
        <dbReference type="Proteomes" id="UP000588158"/>
    </source>
</evidence>
<dbReference type="EMBL" id="JACHLZ010000001">
    <property type="protein sequence ID" value="MBB5831466.1"/>
    <property type="molecule type" value="Genomic_DNA"/>
</dbReference>
<protein>
    <submittedName>
        <fullName evidence="5">DNA-binding NarL/FixJ family response regulator</fullName>
    </submittedName>
</protein>
<evidence type="ECO:0000256" key="2">
    <source>
        <dbReference type="ARBA" id="ARBA00023125"/>
    </source>
</evidence>
<feature type="domain" description="HTH luxR-type" evidence="4">
    <location>
        <begin position="26"/>
        <end position="89"/>
    </location>
</feature>
<dbReference type="SUPFAM" id="SSF46894">
    <property type="entry name" value="C-terminal effector domain of the bipartite response regulators"/>
    <property type="match status" value="1"/>
</dbReference>
<dbReference type="SMART" id="SM00421">
    <property type="entry name" value="HTH_LUXR"/>
    <property type="match status" value="1"/>
</dbReference>
<dbReference type="InterPro" id="IPR000792">
    <property type="entry name" value="Tscrpt_reg_LuxR_C"/>
</dbReference>
<dbReference type="GO" id="GO:0006355">
    <property type="term" value="P:regulation of DNA-templated transcription"/>
    <property type="evidence" value="ECO:0007669"/>
    <property type="project" value="InterPro"/>
</dbReference>
<dbReference type="AlphaFoldDB" id="A0A841A9F8"/>
<dbReference type="GO" id="GO:0003677">
    <property type="term" value="F:DNA binding"/>
    <property type="evidence" value="ECO:0007669"/>
    <property type="project" value="UniProtKB-KW"/>
</dbReference>
<evidence type="ECO:0000256" key="1">
    <source>
        <dbReference type="ARBA" id="ARBA00023015"/>
    </source>
</evidence>
<dbReference type="PANTHER" id="PTHR44688:SF16">
    <property type="entry name" value="DNA-BINDING TRANSCRIPTIONAL ACTIVATOR DEVR_DOSR"/>
    <property type="match status" value="1"/>
</dbReference>
<evidence type="ECO:0000259" key="4">
    <source>
        <dbReference type="SMART" id="SM00421"/>
    </source>
</evidence>
<dbReference type="Gene3D" id="1.10.10.10">
    <property type="entry name" value="Winged helix-like DNA-binding domain superfamily/Winged helix DNA-binding domain"/>
    <property type="match status" value="1"/>
</dbReference>
<gene>
    <name evidence="5" type="ORF">HNR70_001279</name>
</gene>
<dbReference type="PRINTS" id="PR00038">
    <property type="entry name" value="HTHLUXR"/>
</dbReference>
<dbReference type="InterPro" id="IPR036388">
    <property type="entry name" value="WH-like_DNA-bd_sf"/>
</dbReference>